<dbReference type="AlphaFoldDB" id="A0A0H3DAQ3"/>
<dbReference type="PANTHER" id="PTHR11351">
    <property type="entry name" value="ACYL-COA DESATURASE"/>
    <property type="match status" value="1"/>
</dbReference>
<evidence type="ECO:0000313" key="10">
    <source>
        <dbReference type="EMBL" id="ADJ47337.1"/>
    </source>
</evidence>
<evidence type="ECO:0000256" key="3">
    <source>
        <dbReference type="ARBA" id="ARBA00022692"/>
    </source>
</evidence>
<dbReference type="PRINTS" id="PR00075">
    <property type="entry name" value="FACDDSATRASE"/>
</dbReference>
<dbReference type="PATRIC" id="fig|749927.5.peg.5792"/>
<keyword evidence="8" id="KW-0472">Membrane</keyword>
<comment type="subcellular location">
    <subcellularLocation>
        <location evidence="1">Membrane</location>
        <topology evidence="1">Multi-pass membrane protein</topology>
    </subcellularLocation>
</comment>
<sequence>MGALTAFFWAGLVRVAVLHHVTWSVNSLCHLIGERPYAARDKSANLWPLAIASMGESWHNCHHADPTGARHGVRRGRLDVSARLIWLFEKLGWATDVRWPRAEHLARKLNPGYTAAPRGFGRPARGLFTETPARRPGDGSRS</sequence>
<dbReference type="Proteomes" id="UP000000328">
    <property type="component" value="Chromosome"/>
</dbReference>
<keyword evidence="3" id="KW-0812">Transmembrane</keyword>
<evidence type="ECO:0000313" key="11">
    <source>
        <dbReference type="Proteomes" id="UP000000328"/>
    </source>
</evidence>
<evidence type="ECO:0000256" key="9">
    <source>
        <dbReference type="SAM" id="MobiDB-lite"/>
    </source>
</evidence>
<evidence type="ECO:0000256" key="4">
    <source>
        <dbReference type="ARBA" id="ARBA00022832"/>
    </source>
</evidence>
<evidence type="ECO:0000256" key="1">
    <source>
        <dbReference type="ARBA" id="ARBA00004141"/>
    </source>
</evidence>
<dbReference type="HOGENOM" id="CLU_1811750_0_0_11"/>
<feature type="region of interest" description="Disordered" evidence="9">
    <location>
        <begin position="116"/>
        <end position="142"/>
    </location>
</feature>
<name>A0A0H3DAQ3_AMYMU</name>
<keyword evidence="4" id="KW-0276">Fatty acid metabolism</keyword>
<gene>
    <name evidence="10" type="ordered locus">AMED_5583</name>
</gene>
<protein>
    <submittedName>
        <fullName evidence="10">Stearoyl/acyl-CoA desaturase (Delta-9 desaturase)</fullName>
    </submittedName>
</protein>
<dbReference type="PANTHER" id="PTHR11351:SF3">
    <property type="entry name" value="BLL4393 PROTEIN"/>
    <property type="match status" value="1"/>
</dbReference>
<dbReference type="GO" id="GO:0016020">
    <property type="term" value="C:membrane"/>
    <property type="evidence" value="ECO:0007669"/>
    <property type="project" value="UniProtKB-SubCell"/>
</dbReference>
<dbReference type="CDD" id="cd03505">
    <property type="entry name" value="Delta9-FADS-like"/>
    <property type="match status" value="1"/>
</dbReference>
<evidence type="ECO:0000256" key="6">
    <source>
        <dbReference type="ARBA" id="ARBA00023002"/>
    </source>
</evidence>
<keyword evidence="6" id="KW-0560">Oxidoreductase</keyword>
<evidence type="ECO:0000256" key="8">
    <source>
        <dbReference type="ARBA" id="ARBA00023136"/>
    </source>
</evidence>
<dbReference type="EMBL" id="CP002000">
    <property type="protein sequence ID" value="ADJ47337.1"/>
    <property type="molecule type" value="Genomic_DNA"/>
</dbReference>
<dbReference type="InterPro" id="IPR015876">
    <property type="entry name" value="Acyl-CoA_DS"/>
</dbReference>
<feature type="compositionally biased region" description="Basic and acidic residues" evidence="9">
    <location>
        <begin position="132"/>
        <end position="142"/>
    </location>
</feature>
<proteinExistence type="inferred from homology"/>
<evidence type="ECO:0000256" key="2">
    <source>
        <dbReference type="ARBA" id="ARBA00008749"/>
    </source>
</evidence>
<dbReference type="eggNOG" id="COG1398">
    <property type="taxonomic scope" value="Bacteria"/>
</dbReference>
<comment type="similarity">
    <text evidence="2">Belongs to the fatty acid desaturase type 2 family.</text>
</comment>
<dbReference type="KEGG" id="amd:AMED_5583"/>
<accession>A0A0H3DAQ3</accession>
<keyword evidence="5" id="KW-1133">Transmembrane helix</keyword>
<dbReference type="GO" id="GO:0006631">
    <property type="term" value="P:fatty acid metabolic process"/>
    <property type="evidence" value="ECO:0007669"/>
    <property type="project" value="UniProtKB-KW"/>
</dbReference>
<dbReference type="OrthoDB" id="19906at2"/>
<organism evidence="10 11">
    <name type="scientific">Amycolatopsis mediterranei (strain U-32)</name>
    <dbReference type="NCBI Taxonomy" id="749927"/>
    <lineage>
        <taxon>Bacteria</taxon>
        <taxon>Bacillati</taxon>
        <taxon>Actinomycetota</taxon>
        <taxon>Actinomycetes</taxon>
        <taxon>Pseudonocardiales</taxon>
        <taxon>Pseudonocardiaceae</taxon>
        <taxon>Amycolatopsis</taxon>
    </lineage>
</organism>
<evidence type="ECO:0000256" key="5">
    <source>
        <dbReference type="ARBA" id="ARBA00022989"/>
    </source>
</evidence>
<evidence type="ECO:0000256" key="7">
    <source>
        <dbReference type="ARBA" id="ARBA00023098"/>
    </source>
</evidence>
<keyword evidence="7" id="KW-0443">Lipid metabolism</keyword>
<reference evidence="10 11" key="1">
    <citation type="journal article" date="2010" name="Cell Res.">
        <title>Complete genome sequence of the rifamycin SV-producing Amycolatopsis mediterranei U32 revealed its genetic characteristics in phylogeny and metabolism.</title>
        <authorList>
            <person name="Zhao W."/>
            <person name="Zhong Y."/>
            <person name="Yuan H."/>
            <person name="Wang J."/>
            <person name="Zheng H."/>
            <person name="Wang Y."/>
            <person name="Cen X."/>
            <person name="Xu F."/>
            <person name="Bai J."/>
            <person name="Han X."/>
            <person name="Lu G."/>
            <person name="Zhu Y."/>
            <person name="Shao Z."/>
            <person name="Yan H."/>
            <person name="Li C."/>
            <person name="Peng N."/>
            <person name="Zhang Z."/>
            <person name="Zhang Y."/>
            <person name="Lin W."/>
            <person name="Fan Y."/>
            <person name="Qin Z."/>
            <person name="Hu Y."/>
            <person name="Zhu B."/>
            <person name="Wang S."/>
            <person name="Ding X."/>
            <person name="Zhao G.P."/>
        </authorList>
    </citation>
    <scope>NUCLEOTIDE SEQUENCE [LARGE SCALE GENOMIC DNA]</scope>
    <source>
        <strain evidence="11">U-32</strain>
    </source>
</reference>
<dbReference type="GO" id="GO:0016717">
    <property type="term" value="F:oxidoreductase activity, acting on paired donors, with oxidation of a pair of donors resulting in the reduction of molecular oxygen to two molecules of water"/>
    <property type="evidence" value="ECO:0007669"/>
    <property type="project" value="InterPro"/>
</dbReference>